<reference evidence="3" key="1">
    <citation type="submission" date="2016-08" db="EMBL/GenBank/DDBJ databases">
        <authorList>
            <person name="Varghese N."/>
            <person name="Submissions Spin"/>
        </authorList>
    </citation>
    <scope>NUCLEOTIDE SEQUENCE [LARGE SCALE GENOMIC DNA]</scope>
    <source>
        <strain evidence="3">ERR11</strain>
    </source>
</reference>
<keyword evidence="1" id="KW-1133">Transmembrane helix</keyword>
<name>A0A1C3W9J6_9BRAD</name>
<protein>
    <submittedName>
        <fullName evidence="2">Uncharacterized protein</fullName>
    </submittedName>
</protein>
<proteinExistence type="predicted"/>
<accession>A0A1C3W9J6</accession>
<feature type="transmembrane region" description="Helical" evidence="1">
    <location>
        <begin position="12"/>
        <end position="34"/>
    </location>
</feature>
<evidence type="ECO:0000313" key="2">
    <source>
        <dbReference type="EMBL" id="SCB36576.1"/>
    </source>
</evidence>
<sequence>MRTQSTISGTELLLSVIAIRLAVLVVVGWGLTLLPQQTRNRELGCAPPSQARDEAKLSAKIVGPRIVDAAFDDMLRHD</sequence>
<keyword evidence="1" id="KW-0812">Transmembrane</keyword>
<evidence type="ECO:0000256" key="1">
    <source>
        <dbReference type="SAM" id="Phobius"/>
    </source>
</evidence>
<evidence type="ECO:0000313" key="3">
    <source>
        <dbReference type="Proteomes" id="UP000199184"/>
    </source>
</evidence>
<dbReference type="EMBL" id="FMAI01000007">
    <property type="protein sequence ID" value="SCB36576.1"/>
    <property type="molecule type" value="Genomic_DNA"/>
</dbReference>
<dbReference type="Proteomes" id="UP000199184">
    <property type="component" value="Unassembled WGS sequence"/>
</dbReference>
<gene>
    <name evidence="2" type="ORF">GA0061098_100716</name>
</gene>
<keyword evidence="3" id="KW-1185">Reference proteome</keyword>
<organism evidence="2 3">
    <name type="scientific">Bradyrhizobium shewense</name>
    <dbReference type="NCBI Taxonomy" id="1761772"/>
    <lineage>
        <taxon>Bacteria</taxon>
        <taxon>Pseudomonadati</taxon>
        <taxon>Pseudomonadota</taxon>
        <taxon>Alphaproteobacteria</taxon>
        <taxon>Hyphomicrobiales</taxon>
        <taxon>Nitrobacteraceae</taxon>
        <taxon>Bradyrhizobium</taxon>
    </lineage>
</organism>
<dbReference type="AlphaFoldDB" id="A0A1C3W9J6"/>
<keyword evidence="1" id="KW-0472">Membrane</keyword>